<proteinExistence type="predicted"/>
<feature type="domain" description="ATPase BadF/BadG/BcrA/BcrD type" evidence="1">
    <location>
        <begin position="6"/>
        <end position="295"/>
    </location>
</feature>
<dbReference type="Gene3D" id="3.30.420.40">
    <property type="match status" value="2"/>
</dbReference>
<evidence type="ECO:0000313" key="3">
    <source>
        <dbReference type="Proteomes" id="UP000319619"/>
    </source>
</evidence>
<dbReference type="SUPFAM" id="SSF53067">
    <property type="entry name" value="Actin-like ATPase domain"/>
    <property type="match status" value="2"/>
</dbReference>
<organism evidence="2 3">
    <name type="scientific">candidate division LCP-89 bacterium B3_LCP</name>
    <dbReference type="NCBI Taxonomy" id="2012998"/>
    <lineage>
        <taxon>Bacteria</taxon>
        <taxon>Pseudomonadati</taxon>
        <taxon>Bacteria division LCP-89</taxon>
    </lineage>
</organism>
<dbReference type="InterPro" id="IPR002731">
    <property type="entry name" value="ATPase_BadF"/>
</dbReference>
<dbReference type="Pfam" id="PF01869">
    <property type="entry name" value="BcrAD_BadFG"/>
    <property type="match status" value="1"/>
</dbReference>
<reference evidence="2 3" key="1">
    <citation type="submission" date="2017-06" db="EMBL/GenBank/DDBJ databases">
        <title>Novel microbial phyla capable of carbon fixation and sulfur reduction in deep-sea sediments.</title>
        <authorList>
            <person name="Huang J."/>
            <person name="Baker B."/>
            <person name="Wang Y."/>
        </authorList>
    </citation>
    <scope>NUCLEOTIDE SEQUENCE [LARGE SCALE GENOMIC DNA]</scope>
    <source>
        <strain evidence="2">B3_LCP</strain>
    </source>
</reference>
<dbReference type="Proteomes" id="UP000319619">
    <property type="component" value="Unassembled WGS sequence"/>
</dbReference>
<name>A0A532UZE8_UNCL8</name>
<protein>
    <recommendedName>
        <fullName evidence="1">ATPase BadF/BadG/BcrA/BcrD type domain-containing protein</fullName>
    </recommendedName>
</protein>
<dbReference type="InterPro" id="IPR052519">
    <property type="entry name" value="Euk-type_GlcNAc_Kinase"/>
</dbReference>
<evidence type="ECO:0000313" key="2">
    <source>
        <dbReference type="EMBL" id="TKJ40330.1"/>
    </source>
</evidence>
<dbReference type="PANTHER" id="PTHR43190">
    <property type="entry name" value="N-ACETYL-D-GLUCOSAMINE KINASE"/>
    <property type="match status" value="1"/>
</dbReference>
<dbReference type="PANTHER" id="PTHR43190:SF3">
    <property type="entry name" value="N-ACETYL-D-GLUCOSAMINE KINASE"/>
    <property type="match status" value="1"/>
</dbReference>
<dbReference type="EMBL" id="NJBN01000005">
    <property type="protein sequence ID" value="TKJ40330.1"/>
    <property type="molecule type" value="Genomic_DNA"/>
</dbReference>
<evidence type="ECO:0000259" key="1">
    <source>
        <dbReference type="Pfam" id="PF01869"/>
    </source>
</evidence>
<sequence>MNRLTIGIDGGGSRSKAVLVDGDLDEKAKAEGKCLNPLTIGWDNFADNLLDLCESLLKGYSTKDIDQVCAGLAGTGAEEVRIRAQEVIAAAFPQAKVCVTSDALAALYGAFEGRPGLLLIAGTGSICVGMNEELDTARTGGFGRILGDEGGGYWIAIEAIKVCLLAYDDRNPPTGLKAALLEYFSLKEIQDIIPLVSSDEIPPEKVAAFAEKVLELSESDVVAKEIISRAGSHLASLVTSTMGKLYMERADLVVWGGLWQSSGAPLRRSMLTTLHDHNVEIYLQEPLHPPEIGAIIYCKEFNP</sequence>
<dbReference type="AlphaFoldDB" id="A0A532UZE8"/>
<dbReference type="InterPro" id="IPR043129">
    <property type="entry name" value="ATPase_NBD"/>
</dbReference>
<dbReference type="CDD" id="cd24007">
    <property type="entry name" value="ASKHA_NBD_eukNAGK-like"/>
    <property type="match status" value="1"/>
</dbReference>
<gene>
    <name evidence="2" type="ORF">CEE37_08365</name>
</gene>
<accession>A0A532UZE8</accession>
<comment type="caution">
    <text evidence="2">The sequence shown here is derived from an EMBL/GenBank/DDBJ whole genome shotgun (WGS) entry which is preliminary data.</text>
</comment>